<feature type="domain" description="N-acetyltransferase" evidence="1">
    <location>
        <begin position="1"/>
        <end position="144"/>
    </location>
</feature>
<dbReference type="STRING" id="1122938.SAMN05660772_02233"/>
<dbReference type="AlphaFoldDB" id="A0A1W1UQ86"/>
<dbReference type="InterPro" id="IPR000182">
    <property type="entry name" value="GNAT_dom"/>
</dbReference>
<dbReference type="EMBL" id="FWWV01000012">
    <property type="protein sequence ID" value="SMB83203.1"/>
    <property type="molecule type" value="Genomic_DNA"/>
</dbReference>
<reference evidence="3" key="1">
    <citation type="submission" date="2017-04" db="EMBL/GenBank/DDBJ databases">
        <authorList>
            <person name="Varghese N."/>
            <person name="Submissions S."/>
        </authorList>
    </citation>
    <scope>NUCLEOTIDE SEQUENCE [LARGE SCALE GENOMIC DNA]</scope>
    <source>
        <strain evidence="3">DSM 23072</strain>
    </source>
</reference>
<dbReference type="Gene3D" id="3.40.630.30">
    <property type="match status" value="1"/>
</dbReference>
<accession>A0A1W1UQ86</accession>
<name>A0A1W1UQ86_9PAST</name>
<dbReference type="Pfam" id="PF13673">
    <property type="entry name" value="Acetyltransf_10"/>
    <property type="match status" value="1"/>
</dbReference>
<keyword evidence="3" id="KW-1185">Reference proteome</keyword>
<evidence type="ECO:0000259" key="1">
    <source>
        <dbReference type="PROSITE" id="PS51186"/>
    </source>
</evidence>
<gene>
    <name evidence="2" type="ORF">SAMN05660772_02233</name>
</gene>
<dbReference type="InterPro" id="IPR016181">
    <property type="entry name" value="Acyl_CoA_acyltransferase"/>
</dbReference>
<organism evidence="2 3">
    <name type="scientific">Pasteurella testudinis DSM 23072</name>
    <dbReference type="NCBI Taxonomy" id="1122938"/>
    <lineage>
        <taxon>Bacteria</taxon>
        <taxon>Pseudomonadati</taxon>
        <taxon>Pseudomonadota</taxon>
        <taxon>Gammaproteobacteria</taxon>
        <taxon>Pasteurellales</taxon>
        <taxon>Pasteurellaceae</taxon>
        <taxon>Pasteurella</taxon>
    </lineage>
</organism>
<proteinExistence type="predicted"/>
<keyword evidence="2" id="KW-0808">Transferase</keyword>
<dbReference type="SUPFAM" id="SSF55729">
    <property type="entry name" value="Acyl-CoA N-acyltransferases (Nat)"/>
    <property type="match status" value="1"/>
</dbReference>
<dbReference type="GO" id="GO:0016747">
    <property type="term" value="F:acyltransferase activity, transferring groups other than amino-acyl groups"/>
    <property type="evidence" value="ECO:0007669"/>
    <property type="project" value="InterPro"/>
</dbReference>
<sequence length="144" mass="17132">MRIFKAELWNLELILPLFEQYRRQQGMSENAERALSFLANRIRFSESILFLAVNDQQQAVGFVQLYPRLSSLRLQRYWQLTDIFVSDSRQQQTITQELLRKSREFVSFTQSSLLVVESAPNQREFWHEQGFKLNPNKGVFEVKL</sequence>
<protein>
    <submittedName>
        <fullName evidence="2">Acetyltransferase (GNAT) family</fullName>
    </submittedName>
</protein>
<evidence type="ECO:0000313" key="2">
    <source>
        <dbReference type="EMBL" id="SMB83203.1"/>
    </source>
</evidence>
<dbReference type="Proteomes" id="UP000192408">
    <property type="component" value="Unassembled WGS sequence"/>
</dbReference>
<evidence type="ECO:0000313" key="3">
    <source>
        <dbReference type="Proteomes" id="UP000192408"/>
    </source>
</evidence>
<dbReference type="RefSeq" id="WP_084256705.1">
    <property type="nucleotide sequence ID" value="NZ_FWWV01000012.1"/>
</dbReference>
<dbReference type="PROSITE" id="PS51186">
    <property type="entry name" value="GNAT"/>
    <property type="match status" value="1"/>
</dbReference>